<dbReference type="Proteomes" id="UP001059971">
    <property type="component" value="Chromosome 1"/>
</dbReference>
<accession>A0ABN5W845</accession>
<gene>
    <name evidence="2" type="ORF">SBA_ch1_05970</name>
</gene>
<dbReference type="EMBL" id="AP018817">
    <property type="protein sequence ID" value="BBF68397.1"/>
    <property type="molecule type" value="Genomic_DNA"/>
</dbReference>
<keyword evidence="1" id="KW-0732">Signal</keyword>
<evidence type="ECO:0000313" key="3">
    <source>
        <dbReference type="Proteomes" id="UP001059971"/>
    </source>
</evidence>
<keyword evidence="3" id="KW-1185">Reference proteome</keyword>
<organism evidence="2 3">
    <name type="scientific">Sphingomonas bisphenolicum</name>
    <dbReference type="NCBI Taxonomy" id="296544"/>
    <lineage>
        <taxon>Bacteria</taxon>
        <taxon>Pseudomonadati</taxon>
        <taxon>Pseudomonadota</taxon>
        <taxon>Alphaproteobacteria</taxon>
        <taxon>Sphingomonadales</taxon>
        <taxon>Sphingomonadaceae</taxon>
        <taxon>Sphingomonas</taxon>
    </lineage>
</organism>
<sequence length="160" mass="16658">MLGFFLMVVAQALGAAATLPPASCRVVSERTEHGDGTRLIGVCDKSAIVLGTVTSFESAVHVATGSAAVVIKGGASIKVLVVRPLEDGTAFLENVTGDLARQSGRVPEVGLDGMAVDLSKFASESIITAHLDSEDNIEIHQVKISVASMIDQEVARQKSK</sequence>
<feature type="chain" id="PRO_5046569802" evidence="1">
    <location>
        <begin position="16"/>
        <end position="160"/>
    </location>
</feature>
<evidence type="ECO:0000313" key="2">
    <source>
        <dbReference type="EMBL" id="BBF68397.1"/>
    </source>
</evidence>
<evidence type="ECO:0000256" key="1">
    <source>
        <dbReference type="SAM" id="SignalP"/>
    </source>
</evidence>
<name>A0ABN5W845_9SPHN</name>
<dbReference type="RefSeq" id="WP_261935846.1">
    <property type="nucleotide sequence ID" value="NZ_AP018817.1"/>
</dbReference>
<feature type="signal peptide" evidence="1">
    <location>
        <begin position="1"/>
        <end position="15"/>
    </location>
</feature>
<protein>
    <submittedName>
        <fullName evidence="2">Uncharacterized protein</fullName>
    </submittedName>
</protein>
<proteinExistence type="predicted"/>
<reference evidence="2" key="1">
    <citation type="submission" date="2018-07" db="EMBL/GenBank/DDBJ databases">
        <title>Complete genome sequence of Sphingomonas bisphenolicum strain AO1, a bisphenol A degradative bacterium isolated from Japanese farm field.</title>
        <authorList>
            <person name="Murakami M."/>
            <person name="Koh M."/>
            <person name="Koba S."/>
            <person name="Matsumura Y."/>
        </authorList>
    </citation>
    <scope>NUCLEOTIDE SEQUENCE</scope>
    <source>
        <strain evidence="2">AO1</strain>
    </source>
</reference>